<dbReference type="Pfam" id="PF02190">
    <property type="entry name" value="LON_substr_bdg"/>
    <property type="match status" value="1"/>
</dbReference>
<accession>Q2RMZ1</accession>
<dbReference type="SUPFAM" id="SSF88697">
    <property type="entry name" value="PUA domain-like"/>
    <property type="match status" value="1"/>
</dbReference>
<dbReference type="PANTHER" id="PTHR46732:SF8">
    <property type="entry name" value="ATP-DEPENDENT PROTEASE LA (LON) DOMAIN PROTEIN"/>
    <property type="match status" value="1"/>
</dbReference>
<gene>
    <name evidence="2" type="ordered locus">Rru_A3710</name>
</gene>
<evidence type="ECO:0000313" key="2">
    <source>
        <dbReference type="EMBL" id="ABC24504.1"/>
    </source>
</evidence>
<dbReference type="RefSeq" id="WP_011391457.1">
    <property type="nucleotide sequence ID" value="NC_007643.1"/>
</dbReference>
<dbReference type="InterPro" id="IPR015947">
    <property type="entry name" value="PUA-like_sf"/>
</dbReference>
<sequence>MSASVFQPRFAALPREVAVFPLPGALLLPGGHLPLNIFEPRYLEMTFDALGAGRMFAMIQPRDPEEDPSPLYSVACLGRIVRFAETDDGRLLVTLEGVSRFLVGEELPLYKGYRRVEADYGPYADDLTPPPATLGLDRPGLFEALKAYAARHELSFNWKAIEEVPEPALVNSLAMACPFEPSEKQALLEAETPSQRAELLTGLLRIGAASSLMGGTTQ</sequence>
<keyword evidence="3" id="KW-1185">Reference proteome</keyword>
<dbReference type="Gene3D" id="2.30.130.40">
    <property type="entry name" value="LON domain-like"/>
    <property type="match status" value="1"/>
</dbReference>
<dbReference type="SMART" id="SM00464">
    <property type="entry name" value="LON"/>
    <property type="match status" value="1"/>
</dbReference>
<feature type="domain" description="Lon N-terminal" evidence="1">
    <location>
        <begin position="17"/>
        <end position="208"/>
    </location>
</feature>
<dbReference type="Proteomes" id="UP000001929">
    <property type="component" value="Chromosome"/>
</dbReference>
<dbReference type="eggNOG" id="COG2802">
    <property type="taxonomic scope" value="Bacteria"/>
</dbReference>
<evidence type="ECO:0000313" key="3">
    <source>
        <dbReference type="Proteomes" id="UP000001929"/>
    </source>
</evidence>
<dbReference type="EMBL" id="CP000230">
    <property type="protein sequence ID" value="ABC24504.1"/>
    <property type="molecule type" value="Genomic_DNA"/>
</dbReference>
<dbReference type="PATRIC" id="fig|269796.9.peg.3834"/>
<protein>
    <submittedName>
        <fullName evidence="2">Peptidase S16, lon-like</fullName>
    </submittedName>
</protein>
<dbReference type="PhylomeDB" id="Q2RMZ1"/>
<dbReference type="EnsemblBacteria" id="ABC24504">
    <property type="protein sequence ID" value="ABC24504"/>
    <property type="gene ID" value="Rru_A3710"/>
</dbReference>
<evidence type="ECO:0000259" key="1">
    <source>
        <dbReference type="PROSITE" id="PS51787"/>
    </source>
</evidence>
<dbReference type="KEGG" id="rru:Rru_A3710"/>
<dbReference type="PANTHER" id="PTHR46732">
    <property type="entry name" value="ATP-DEPENDENT PROTEASE LA (LON) DOMAIN PROTEIN"/>
    <property type="match status" value="1"/>
</dbReference>
<name>Q2RMZ1_RHORT</name>
<reference evidence="2 3" key="1">
    <citation type="journal article" date="2011" name="Stand. Genomic Sci.">
        <title>Complete genome sequence of Rhodospirillum rubrum type strain (S1).</title>
        <authorList>
            <person name="Munk A.C."/>
            <person name="Copeland A."/>
            <person name="Lucas S."/>
            <person name="Lapidus A."/>
            <person name="Del Rio T.G."/>
            <person name="Barry K."/>
            <person name="Detter J.C."/>
            <person name="Hammon N."/>
            <person name="Israni S."/>
            <person name="Pitluck S."/>
            <person name="Brettin T."/>
            <person name="Bruce D."/>
            <person name="Han C."/>
            <person name="Tapia R."/>
            <person name="Gilna P."/>
            <person name="Schmutz J."/>
            <person name="Larimer F."/>
            <person name="Land M."/>
            <person name="Kyrpides N.C."/>
            <person name="Mavromatis K."/>
            <person name="Richardson P."/>
            <person name="Rohde M."/>
            <person name="Goker M."/>
            <person name="Klenk H.P."/>
            <person name="Zhang Y."/>
            <person name="Roberts G.P."/>
            <person name="Reslewic S."/>
            <person name="Schwartz D.C."/>
        </authorList>
    </citation>
    <scope>NUCLEOTIDE SEQUENCE [LARGE SCALE GENOMIC DNA]</scope>
    <source>
        <strain evidence="3">ATCC 11170 / ATH 1.1.1 / DSM 467 / LMG 4362 / NCIMB 8255 / S1</strain>
    </source>
</reference>
<dbReference type="PROSITE" id="PS51787">
    <property type="entry name" value="LON_N"/>
    <property type="match status" value="1"/>
</dbReference>
<organism evidence="2 3">
    <name type="scientific">Rhodospirillum rubrum (strain ATCC 11170 / ATH 1.1.1 / DSM 467 / LMG 4362 / NCIMB 8255 / S1)</name>
    <dbReference type="NCBI Taxonomy" id="269796"/>
    <lineage>
        <taxon>Bacteria</taxon>
        <taxon>Pseudomonadati</taxon>
        <taxon>Pseudomonadota</taxon>
        <taxon>Alphaproteobacteria</taxon>
        <taxon>Rhodospirillales</taxon>
        <taxon>Rhodospirillaceae</taxon>
        <taxon>Rhodospirillum</taxon>
    </lineage>
</organism>
<dbReference type="STRING" id="269796.Rru_A3710"/>
<proteinExistence type="predicted"/>
<dbReference type="AlphaFoldDB" id="Q2RMZ1"/>
<dbReference type="HOGENOM" id="CLU_048359_2_1_5"/>
<dbReference type="InterPro" id="IPR003111">
    <property type="entry name" value="Lon_prtase_N"/>
</dbReference>
<dbReference type="InterPro" id="IPR046336">
    <property type="entry name" value="Lon_prtase_N_sf"/>
</dbReference>